<evidence type="ECO:0000256" key="5">
    <source>
        <dbReference type="ARBA" id="ARBA00022989"/>
    </source>
</evidence>
<evidence type="ECO:0000256" key="1">
    <source>
        <dbReference type="ARBA" id="ARBA00004141"/>
    </source>
</evidence>
<evidence type="ECO:0000256" key="2">
    <source>
        <dbReference type="ARBA" id="ARBA00004236"/>
    </source>
</evidence>
<accession>F3KX65</accession>
<keyword evidence="6 7" id="KW-0472">Membrane</keyword>
<protein>
    <submittedName>
        <fullName evidence="9">HemY domain protein</fullName>
    </submittedName>
</protein>
<dbReference type="eggNOG" id="COG3071">
    <property type="taxonomic scope" value="Bacteria"/>
</dbReference>
<dbReference type="Pfam" id="PF07219">
    <property type="entry name" value="HemY_N"/>
    <property type="match status" value="1"/>
</dbReference>
<evidence type="ECO:0000256" key="3">
    <source>
        <dbReference type="ARBA" id="ARBA00022475"/>
    </source>
</evidence>
<evidence type="ECO:0000256" key="7">
    <source>
        <dbReference type="SAM" id="Phobius"/>
    </source>
</evidence>
<dbReference type="EMBL" id="AEGR01000098">
    <property type="protein sequence ID" value="EGI75619.1"/>
    <property type="molecule type" value="Genomic_DNA"/>
</dbReference>
<evidence type="ECO:0000313" key="9">
    <source>
        <dbReference type="EMBL" id="EGI75619.1"/>
    </source>
</evidence>
<dbReference type="RefSeq" id="WP_006299200.1">
    <property type="nucleotide sequence ID" value="NZ_AEGR01000098.1"/>
</dbReference>
<evidence type="ECO:0000313" key="10">
    <source>
        <dbReference type="Proteomes" id="UP000016368"/>
    </source>
</evidence>
<gene>
    <name evidence="9" type="ORF">HGR_15269</name>
</gene>
<dbReference type="NCBIfam" id="TIGR00540">
    <property type="entry name" value="TPR_hemY_coli"/>
    <property type="match status" value="1"/>
</dbReference>
<dbReference type="GO" id="GO:0042168">
    <property type="term" value="P:heme metabolic process"/>
    <property type="evidence" value="ECO:0007669"/>
    <property type="project" value="InterPro"/>
</dbReference>
<comment type="subcellular location">
    <subcellularLocation>
        <location evidence="2">Cell membrane</location>
    </subcellularLocation>
    <subcellularLocation>
        <location evidence="1">Membrane</location>
        <topology evidence="1">Multi-pass membrane protein</topology>
    </subcellularLocation>
</comment>
<evidence type="ECO:0000256" key="6">
    <source>
        <dbReference type="ARBA" id="ARBA00023136"/>
    </source>
</evidence>
<feature type="domain" description="HemY N-terminal" evidence="8">
    <location>
        <begin position="26"/>
        <end position="116"/>
    </location>
</feature>
<keyword evidence="4 7" id="KW-0812">Transmembrane</keyword>
<reference evidence="9 10" key="1">
    <citation type="journal article" date="2011" name="EMBO J.">
        <title>Structural diversity of bacterial flagellar motors.</title>
        <authorList>
            <person name="Chen S."/>
            <person name="Beeby M."/>
            <person name="Murphy G.E."/>
            <person name="Leadbetter J.R."/>
            <person name="Hendrixson D.R."/>
            <person name="Briegel A."/>
            <person name="Li Z."/>
            <person name="Shi J."/>
            <person name="Tocheva E.I."/>
            <person name="Muller A."/>
            <person name="Dobro M.J."/>
            <person name="Jensen G.J."/>
        </authorList>
    </citation>
    <scope>NUCLEOTIDE SEQUENCE [LARGE SCALE GENOMIC DNA]</scope>
    <source>
        <strain evidence="9 10">ATCC 19624</strain>
    </source>
</reference>
<organism evidence="9 10">
    <name type="scientific">Hylemonella gracilis ATCC 19624</name>
    <dbReference type="NCBI Taxonomy" id="887062"/>
    <lineage>
        <taxon>Bacteria</taxon>
        <taxon>Pseudomonadati</taxon>
        <taxon>Pseudomonadota</taxon>
        <taxon>Betaproteobacteria</taxon>
        <taxon>Burkholderiales</taxon>
        <taxon>Comamonadaceae</taxon>
        <taxon>Hylemonella</taxon>
    </lineage>
</organism>
<proteinExistence type="predicted"/>
<keyword evidence="10" id="KW-1185">Reference proteome</keyword>
<evidence type="ECO:0000259" key="8">
    <source>
        <dbReference type="Pfam" id="PF07219"/>
    </source>
</evidence>
<dbReference type="GO" id="GO:0005886">
    <property type="term" value="C:plasma membrane"/>
    <property type="evidence" value="ECO:0007669"/>
    <property type="project" value="UniProtKB-SubCell"/>
</dbReference>
<dbReference type="InterPro" id="IPR010817">
    <property type="entry name" value="HemY_N"/>
</dbReference>
<dbReference type="AlphaFoldDB" id="F3KX65"/>
<dbReference type="STRING" id="887062.HGR_15269"/>
<keyword evidence="3" id="KW-1003">Cell membrane</keyword>
<dbReference type="Proteomes" id="UP000016368">
    <property type="component" value="Unassembled WGS sequence"/>
</dbReference>
<dbReference type="OrthoDB" id="9151794at2"/>
<feature type="transmembrane region" description="Helical" evidence="7">
    <location>
        <begin position="46"/>
        <end position="68"/>
    </location>
</feature>
<comment type="caution">
    <text evidence="9">The sequence shown here is derived from an EMBL/GenBank/DDBJ whole genome shotgun (WGS) entry which is preliminary data.</text>
</comment>
<evidence type="ECO:0000256" key="4">
    <source>
        <dbReference type="ARBA" id="ARBA00022692"/>
    </source>
</evidence>
<keyword evidence="5 7" id="KW-1133">Transmembrane helix</keyword>
<name>F3KX65_9BURK</name>
<dbReference type="InterPro" id="IPR005254">
    <property type="entry name" value="Heme_biosyn_assoc_TPR_pro"/>
</dbReference>
<sequence length="470" mass="51936">MRSLVWLLFLFALAVGAALFLADNTGLVTIFWPPYRLDVSANFAALALLVSFLVLHALLRGLSLLLGMPERARLWRRRHQERVQQQGLLDAMAHWTAGRYLRGRKAAENVVEQTQSLMRNEQALPQSIRTVALAHLLAAECAHALQDRPRRDEHAQAALDAVAGELAGAGDSVKRGAVRMRDAQEVRDGVQLRMARWAYEDRDAQAALRRVDELPQGVARRLAALRLRLRVTRMAGKPLAALETLRLLSKHRAFSDTATQVIVRGLVTEVLRDAHDQAQLLQAWESLEPAERDLPEAALQAGERMLALSNQGRAGGSGEGDEDGDIAQVLRWLEPVWEQLVRPILPLAATASMSASSVVQGAAAASALRLRLVRLLERGFERVPPDAAWLGRIETAQMASPGDPLLQYLAGVTCMHLSLWGKAQQLLKQSLMQLKDEGLRRRAWTSLARLAEQREDAPAALEAWRRAALG</sequence>